<keyword evidence="1" id="KW-0812">Transmembrane</keyword>
<proteinExistence type="predicted"/>
<dbReference type="AlphaFoldDB" id="A0A3S5A7P5"/>
<sequence>MLTKINSAFLSQCISTWQAPVSSALQRLTSSLSATSGTSILRPWQPATSRICLLHVAISSLRCLTLSFNCSLLASDSKAIIPLSDSIYTNSALMAATSAPNKSYKEDQQWDAIDAHSHLLECLLSWEAQLTTSGIIAGTISEKVVGSGKTAFAGSLVESLFPKHTDLFNISSGQIDEALASSLCFSLCAIYEQVSLLLCALLPQVAQTSKTGIVKESDVSRECSDCHQHQLNPELLTFQRPVESKPARNAQPPKVSPFDLRPRLLAAGLYSELPELKRGSELFRTSRYYEKPHGLRAIATRLASYLETMVSFNFYVILSIHVLLILSLNIIMVTLLLDQ</sequence>
<accession>A0A3S5A7P5</accession>
<dbReference type="EMBL" id="CAAALY010005922">
    <property type="protein sequence ID" value="VEL09276.1"/>
    <property type="molecule type" value="Genomic_DNA"/>
</dbReference>
<reference evidence="2" key="1">
    <citation type="submission" date="2018-11" db="EMBL/GenBank/DDBJ databases">
        <authorList>
            <consortium name="Pathogen Informatics"/>
        </authorList>
    </citation>
    <scope>NUCLEOTIDE SEQUENCE</scope>
</reference>
<evidence type="ECO:0000313" key="3">
    <source>
        <dbReference type="Proteomes" id="UP000784294"/>
    </source>
</evidence>
<gene>
    <name evidence="2" type="ORF">PXEA_LOCUS2716</name>
</gene>
<keyword evidence="1" id="KW-0472">Membrane</keyword>
<comment type="caution">
    <text evidence="2">The sequence shown here is derived from an EMBL/GenBank/DDBJ whole genome shotgun (WGS) entry which is preliminary data.</text>
</comment>
<organism evidence="2 3">
    <name type="scientific">Protopolystoma xenopodis</name>
    <dbReference type="NCBI Taxonomy" id="117903"/>
    <lineage>
        <taxon>Eukaryota</taxon>
        <taxon>Metazoa</taxon>
        <taxon>Spiralia</taxon>
        <taxon>Lophotrochozoa</taxon>
        <taxon>Platyhelminthes</taxon>
        <taxon>Monogenea</taxon>
        <taxon>Polyopisthocotylea</taxon>
        <taxon>Polystomatidea</taxon>
        <taxon>Polystomatidae</taxon>
        <taxon>Protopolystoma</taxon>
    </lineage>
</organism>
<name>A0A3S5A7P5_9PLAT</name>
<feature type="transmembrane region" description="Helical" evidence="1">
    <location>
        <begin position="314"/>
        <end position="337"/>
    </location>
</feature>
<keyword evidence="1" id="KW-1133">Transmembrane helix</keyword>
<evidence type="ECO:0000313" key="2">
    <source>
        <dbReference type="EMBL" id="VEL09276.1"/>
    </source>
</evidence>
<protein>
    <submittedName>
        <fullName evidence="2">Uncharacterized protein</fullName>
    </submittedName>
</protein>
<keyword evidence="3" id="KW-1185">Reference proteome</keyword>
<dbReference type="Proteomes" id="UP000784294">
    <property type="component" value="Unassembled WGS sequence"/>
</dbReference>
<evidence type="ECO:0000256" key="1">
    <source>
        <dbReference type="SAM" id="Phobius"/>
    </source>
</evidence>